<comment type="caution">
    <text evidence="1">The sequence shown here is derived from an EMBL/GenBank/DDBJ whole genome shotgun (WGS) entry which is preliminary data.</text>
</comment>
<evidence type="ECO:0000313" key="1">
    <source>
        <dbReference type="EMBL" id="OHA57934.1"/>
    </source>
</evidence>
<protein>
    <submittedName>
        <fullName evidence="1">Uncharacterized protein</fullName>
    </submittedName>
</protein>
<proteinExistence type="predicted"/>
<name>A0A1G2QBI2_9BACT</name>
<reference evidence="1 2" key="1">
    <citation type="journal article" date="2016" name="Nat. Commun.">
        <title>Thousands of microbial genomes shed light on interconnected biogeochemical processes in an aquifer system.</title>
        <authorList>
            <person name="Anantharaman K."/>
            <person name="Brown C.T."/>
            <person name="Hug L.A."/>
            <person name="Sharon I."/>
            <person name="Castelle C.J."/>
            <person name="Probst A.J."/>
            <person name="Thomas B.C."/>
            <person name="Singh A."/>
            <person name="Wilkins M.J."/>
            <person name="Karaoz U."/>
            <person name="Brodie E.L."/>
            <person name="Williams K.H."/>
            <person name="Hubbard S.S."/>
            <person name="Banfield J.F."/>
        </authorList>
    </citation>
    <scope>NUCLEOTIDE SEQUENCE [LARGE SCALE GENOMIC DNA]</scope>
</reference>
<dbReference type="AlphaFoldDB" id="A0A1G2QBI2"/>
<dbReference type="EMBL" id="MHTG01000002">
    <property type="protein sequence ID" value="OHA57934.1"/>
    <property type="molecule type" value="Genomic_DNA"/>
</dbReference>
<sequence length="78" mass="9185">MPDTGRRVIVTESQVHQGLLKLRNKMEVTSRKTYKPSEEGAMWYLMAKYHFPHLLEELFPDYEDRINDTFTLVLKSGP</sequence>
<dbReference type="Proteomes" id="UP000176494">
    <property type="component" value="Unassembled WGS sequence"/>
</dbReference>
<accession>A0A1G2QBI2</accession>
<evidence type="ECO:0000313" key="2">
    <source>
        <dbReference type="Proteomes" id="UP000176494"/>
    </source>
</evidence>
<gene>
    <name evidence="1" type="ORF">A2114_02255</name>
</gene>
<organism evidence="1 2">
    <name type="scientific">Candidatus Vogelbacteria bacterium GWA1_51_14</name>
    <dbReference type="NCBI Taxonomy" id="1802435"/>
    <lineage>
        <taxon>Bacteria</taxon>
        <taxon>Candidatus Vogeliibacteriota</taxon>
    </lineage>
</organism>